<dbReference type="EMBL" id="BK015328">
    <property type="protein sequence ID" value="DAE01691.1"/>
    <property type="molecule type" value="Genomic_DNA"/>
</dbReference>
<accession>A0A8S5P5I0</accession>
<feature type="domain" description="Large polyvalent protein associated" evidence="1">
    <location>
        <begin position="93"/>
        <end position="136"/>
    </location>
</feature>
<dbReference type="Pfam" id="PF18847">
    <property type="entry name" value="LPD29"/>
    <property type="match status" value="1"/>
</dbReference>
<evidence type="ECO:0000313" key="2">
    <source>
        <dbReference type="EMBL" id="DAE01691.1"/>
    </source>
</evidence>
<organism evidence="2">
    <name type="scientific">Siphoviridae sp. ctkyp1</name>
    <dbReference type="NCBI Taxonomy" id="2825646"/>
    <lineage>
        <taxon>Viruses</taxon>
        <taxon>Duplodnaviria</taxon>
        <taxon>Heunggongvirae</taxon>
        <taxon>Uroviricota</taxon>
        <taxon>Caudoviricetes</taxon>
    </lineage>
</organism>
<protein>
    <submittedName>
        <fullName evidence="2">Large polyvalent protein associated domain 29</fullName>
    </submittedName>
</protein>
<reference evidence="2" key="1">
    <citation type="journal article" date="2021" name="Proc. Natl. Acad. Sci. U.S.A.">
        <title>A Catalog of Tens of Thousands of Viruses from Human Metagenomes Reveals Hidden Associations with Chronic Diseases.</title>
        <authorList>
            <person name="Tisza M.J."/>
            <person name="Buck C.B."/>
        </authorList>
    </citation>
    <scope>NUCLEOTIDE SEQUENCE</scope>
    <source>
        <strain evidence="2">Ctkyp1</strain>
    </source>
</reference>
<dbReference type="InterPro" id="IPR041311">
    <property type="entry name" value="LPD29"/>
</dbReference>
<evidence type="ECO:0000259" key="1">
    <source>
        <dbReference type="Pfam" id="PF18847"/>
    </source>
</evidence>
<dbReference type="Gene3D" id="1.10.287.110">
    <property type="entry name" value="DnaJ domain"/>
    <property type="match status" value="1"/>
</dbReference>
<dbReference type="SUPFAM" id="SSF46565">
    <property type="entry name" value="Chaperone J-domain"/>
    <property type="match status" value="1"/>
</dbReference>
<sequence length="342" mass="39987">MSKYFKSVESYKDLKNQYKKLLKENHPDNGGDLETMKEINVEYDAFFKIWKDRAEVNNDLTEEEKSETASSTRSNFYTAFGWEGVNHDWSRSLKEVAQIVRKYVKEKYPTYKFSVRTSYASMCQELHVELKESPIAVYKPFEELTSNDFLEISRRLYPFDGEKRMDFLDLPEEEKAKIIDESNNSYRFVLNEVTRSVIDDVDTFVKSYNYHDCDGMIDYFDVDFYYFGCCRNNGADVKIVQKTARIKNKSSKPAVKKETAKESAPEPEAIAKKTGYTYKIMQGDDTRDGSTLWIVRINETLTRDEYIAENKNMKDRGGYYSKFKHGFIFRFDPSEALGGAKK</sequence>
<proteinExistence type="predicted"/>
<name>A0A8S5P5I0_9CAUD</name>
<dbReference type="InterPro" id="IPR036869">
    <property type="entry name" value="J_dom_sf"/>
</dbReference>